<dbReference type="EMBL" id="CACRXK020019697">
    <property type="protein sequence ID" value="CAB4033958.1"/>
    <property type="molecule type" value="Genomic_DNA"/>
</dbReference>
<gene>
    <name evidence="1" type="ORF">PACLA_8A054101</name>
</gene>
<dbReference type="AlphaFoldDB" id="A0A7D9LJC1"/>
<feature type="non-terminal residue" evidence="1">
    <location>
        <position position="59"/>
    </location>
</feature>
<organism evidence="1 2">
    <name type="scientific">Paramuricea clavata</name>
    <name type="common">Red gorgonian</name>
    <name type="synonym">Violescent sea-whip</name>
    <dbReference type="NCBI Taxonomy" id="317549"/>
    <lineage>
        <taxon>Eukaryota</taxon>
        <taxon>Metazoa</taxon>
        <taxon>Cnidaria</taxon>
        <taxon>Anthozoa</taxon>
        <taxon>Octocorallia</taxon>
        <taxon>Malacalcyonacea</taxon>
        <taxon>Plexauridae</taxon>
        <taxon>Paramuricea</taxon>
    </lineage>
</organism>
<evidence type="ECO:0000313" key="2">
    <source>
        <dbReference type="Proteomes" id="UP001152795"/>
    </source>
</evidence>
<sequence>MQELKSEKQSLITLLNTSGRKCADRSGQRDTKLRKRKGEPVNYIKNLATRFGKYSAQQM</sequence>
<accession>A0A7D9LJC1</accession>
<reference evidence="1" key="1">
    <citation type="submission" date="2020-04" db="EMBL/GenBank/DDBJ databases">
        <authorList>
            <person name="Alioto T."/>
            <person name="Alioto T."/>
            <person name="Gomez Garrido J."/>
        </authorList>
    </citation>
    <scope>NUCLEOTIDE SEQUENCE</scope>
    <source>
        <strain evidence="1">A484AB</strain>
    </source>
</reference>
<proteinExistence type="predicted"/>
<name>A0A7D9LJC1_PARCT</name>
<dbReference type="Proteomes" id="UP001152795">
    <property type="component" value="Unassembled WGS sequence"/>
</dbReference>
<comment type="caution">
    <text evidence="1">The sequence shown here is derived from an EMBL/GenBank/DDBJ whole genome shotgun (WGS) entry which is preliminary data.</text>
</comment>
<protein>
    <submittedName>
        <fullName evidence="1">Uncharacterized protein</fullName>
    </submittedName>
</protein>
<evidence type="ECO:0000313" key="1">
    <source>
        <dbReference type="EMBL" id="CAB4033958.1"/>
    </source>
</evidence>
<keyword evidence="2" id="KW-1185">Reference proteome</keyword>